<feature type="region of interest" description="Disordered" evidence="2">
    <location>
        <begin position="1"/>
        <end position="64"/>
    </location>
</feature>
<feature type="compositionally biased region" description="Polar residues" evidence="2">
    <location>
        <begin position="1849"/>
        <end position="1861"/>
    </location>
</feature>
<evidence type="ECO:0000259" key="4">
    <source>
        <dbReference type="PROSITE" id="PS50235"/>
    </source>
</evidence>
<dbReference type="GO" id="GO:0008270">
    <property type="term" value="F:zinc ion binding"/>
    <property type="evidence" value="ECO:0007669"/>
    <property type="project" value="UniProtKB-KW"/>
</dbReference>
<dbReference type="GeneID" id="28731879"/>
<dbReference type="GO" id="GO:0004843">
    <property type="term" value="F:cysteine-type deubiquitinase activity"/>
    <property type="evidence" value="ECO:0007669"/>
    <property type="project" value="InterPro"/>
</dbReference>
<dbReference type="RefSeq" id="XP_017995769.1">
    <property type="nucleotide sequence ID" value="XM_018139999.1"/>
</dbReference>
<dbReference type="Pfam" id="PF00443">
    <property type="entry name" value="UCH"/>
    <property type="match status" value="1"/>
</dbReference>
<protein>
    <recommendedName>
        <fullName evidence="7">GATA-type domain-containing protein</fullName>
    </recommendedName>
</protein>
<feature type="compositionally biased region" description="Acidic residues" evidence="2">
    <location>
        <begin position="47"/>
        <end position="64"/>
    </location>
</feature>
<dbReference type="VEuPathDB" id="FungiDB:AB675_11175"/>
<name>A0A0N1GYH2_9EURO</name>
<feature type="compositionally biased region" description="Low complexity" evidence="2">
    <location>
        <begin position="1734"/>
        <end position="1772"/>
    </location>
</feature>
<dbReference type="InterPro" id="IPR001394">
    <property type="entry name" value="Peptidase_C19_UCH"/>
</dbReference>
<feature type="compositionally biased region" description="Polar residues" evidence="2">
    <location>
        <begin position="1818"/>
        <end position="1834"/>
    </location>
</feature>
<evidence type="ECO:0000313" key="5">
    <source>
        <dbReference type="EMBL" id="KPI35806.1"/>
    </source>
</evidence>
<reference evidence="5 6" key="1">
    <citation type="submission" date="2015-06" db="EMBL/GenBank/DDBJ databases">
        <title>Draft genome of the ant-associated black yeast Phialophora attae CBS 131958.</title>
        <authorList>
            <person name="Moreno L.F."/>
            <person name="Stielow B.J."/>
            <person name="de Hoog S."/>
            <person name="Vicente V.A."/>
            <person name="Weiss V.A."/>
            <person name="de Vries M."/>
            <person name="Cruz L.M."/>
            <person name="Souza E.M."/>
        </authorList>
    </citation>
    <scope>NUCLEOTIDE SEQUENCE [LARGE SCALE GENOMIC DNA]</scope>
    <source>
        <strain evidence="5 6">CBS 131958</strain>
    </source>
</reference>
<feature type="region of interest" description="Disordered" evidence="2">
    <location>
        <begin position="1724"/>
        <end position="1884"/>
    </location>
</feature>
<dbReference type="Proteomes" id="UP000038010">
    <property type="component" value="Unassembled WGS sequence"/>
</dbReference>
<proteinExistence type="predicted"/>
<keyword evidence="1" id="KW-0863">Zinc-finger</keyword>
<dbReference type="Gene3D" id="3.90.70.10">
    <property type="entry name" value="Cysteine proteinases"/>
    <property type="match status" value="1"/>
</dbReference>
<comment type="caution">
    <text evidence="5">The sequence shown here is derived from an EMBL/GenBank/DDBJ whole genome shotgun (WGS) entry which is preliminary data.</text>
</comment>
<keyword evidence="1" id="KW-0862">Zinc</keyword>
<feature type="compositionally biased region" description="Polar residues" evidence="2">
    <location>
        <begin position="1555"/>
        <end position="1564"/>
    </location>
</feature>
<sequence>MPSDDDDFSPGEAGFSSGSEQYDSALEAMELDEEASIPLDVGVAHDGDDDEDDLFVAPDDEEDPEATAFDAAHAMKELPHIESAPAQSLPSDDRKPPDNTFGDLGELDWISPEMQHARGRNLVRFEAAKIKTIHPGLGSSIVAGATVEELLKKTPLRKITTSFRATTGMLSFRTDGASKDEVHQVHVGKMPQPHVDAFRPILVQILEHLPCRLGELGADDVLWVVSIAKRLAHKLVPQIRPERVLPHARPPNKRHSDIFIEGKVYGIDTSNQEKPEVWSMNFVVDPGTLRDIPISVPPEYEWVERTKKKEGRSTYQPLDKKRLNDPAILRAQDLAKVIVATFTGFIGTRFTCKERVLRFQMPYLKEARKARHGKNDIEFGPYHGFPLWYGPRQAAECNYLSVLSPGSNVSKDCTGSLPVLYIRSHDVRYWSTPLAAMLESCMVSADPYKIWRAGAIKCDEQNAAIRNGAPPPDAVPCEHDDKSNSWHVCLLGCRHAKLCADMVTVDGLEHDICKSCLDKLDDATAVSELLPPDPSRQGETRLMNRLYRSFKIEASHYGEEPTKADLQALVVKALKEMEYTVVIDEDGHPSTSKRYDAYFSQVLDDADESALVEDFRGYALHLFAPGLDAIDPIHKTTKGDKTVTGYHTLGNLSVCSFPANAYKKHHAVVIFVAVYQLRNGLDAAEYQSGIAILRNIYVNSMETLLNRSQQCFKVGNDVQPNYDEVKRCFRTGERLDTIHVPPQRLWATLGLRPTDDGCPYWRPEKWDYIIQGVTEIAQLNGLNTPELRRHWLRFDASAGINVPFFASEYTVVHHWTPYDFMTFMYERKDRLWTACDRLYAAKHANEPELRPTLPVELLIFEWAQQYMRLVRQHLDDPSFPPFRSPCADSWRLPFTLNVGSPLDVSFGHKDPGTQMRTGYEKTWPTSHGPESWKYKLSGMEVETQGKNGCRYSYPATVTHLIEEQFDRPRCILGPQLSTELIAVGNVQGPKPAAPGSKRKFTVKKGKDGLFRPIQDTPNPPAGSSKSRRSLPAATKQPQSLKAASATPSTIATSTAIGRANLARMGNSCWWSVGIQVLYSLAPVRALLRGSLQCRPETGRLREELMAYGEDPVSDHEWFMHHLSIVFDELDAAATDHNSPREYQMTSGSIQACNQVRLPKHQLHGDRIEAATDFLYWLIDRLVVAFDRSDSDTHSLLTPQEIYNAAVAAQSRRNAGEEQPQTLQEDAAHDRRTWENFGRTSDLVDLLYLQFVEEPGRPSCGHYKRTFHNEPGLVLKWEARSDRVDLQALISFWAKTPPEDVNACRRCGSDHAVPALRAVTKLPEILLLRLDRPPNADLTTWDDPVKRIHWSKVDNLLTINAASITAYDKLPSSSAVDVTLPPASTDSYELVAVFSQVVGDLYHFVAATLDSSTGQFVKFDDLAAVPEYVDLTDHLEEPDVFPVVLAYKLRSKMSPEPIASQPHISASAAPPFPNRMSKDDLQSLIKSVDRGEHDVDLFDFFKMVLKTLPFDDAENIYNAPNAPSSKGPQKPSTFDEAKARFNQKPNWAAPTLATIAKSSKPTASHSLLRGVSPTRANTQQLTKPSGRPRSPEKTPPPRPAPAPPVDKPLPSAQNLPAPPVPSFTSKPPATGRSKGNRKVCSNPPCASTKTTIWHEDGQGGLHCNACHEWAKRGRSLADRIGPATTRAAKVCSNKNCAISGASRYRADGQGGYLCNGCYQQKSAGRSLENWPPPGGSRRTSGASKTSSASKPSTATASTAGAAGASGATVPSSGQDAGHLSLVGDHGLTADAGDDSLMEDAGDDTTFMTAVSEPAEPESSGDTSLTGAGADTTVSLGVSGGPELARGGSPTPASRRNTRRSMQTGGSRRSSGVGTSEAPPQVDRSRFNAFRRRFDSSVIIPTRYSMSRTRMHLSTMYTMRSTRSETKRSSLLAKRLTPCFKKWSRNFGLM</sequence>
<feature type="compositionally biased region" description="Pro residues" evidence="2">
    <location>
        <begin position="1592"/>
        <end position="1606"/>
    </location>
</feature>
<feature type="compositionally biased region" description="Acidic residues" evidence="2">
    <location>
        <begin position="1790"/>
        <end position="1801"/>
    </location>
</feature>
<feature type="domain" description="USP" evidence="4">
    <location>
        <begin position="1059"/>
        <end position="1449"/>
    </location>
</feature>
<feature type="region of interest" description="Disordered" evidence="2">
    <location>
        <begin position="84"/>
        <end position="106"/>
    </location>
</feature>
<dbReference type="SUPFAM" id="SSF54001">
    <property type="entry name" value="Cysteine proteinases"/>
    <property type="match status" value="1"/>
</dbReference>
<dbReference type="GO" id="GO:0016579">
    <property type="term" value="P:protein deubiquitination"/>
    <property type="evidence" value="ECO:0007669"/>
    <property type="project" value="InterPro"/>
</dbReference>
<gene>
    <name evidence="5" type="ORF">AB675_11175</name>
</gene>
<dbReference type="GO" id="GO:0006355">
    <property type="term" value="P:regulation of DNA-templated transcription"/>
    <property type="evidence" value="ECO:0007669"/>
    <property type="project" value="InterPro"/>
</dbReference>
<dbReference type="PROSITE" id="PS50235">
    <property type="entry name" value="USP_3"/>
    <property type="match status" value="1"/>
</dbReference>
<evidence type="ECO:0000256" key="2">
    <source>
        <dbReference type="SAM" id="MobiDB-lite"/>
    </source>
</evidence>
<feature type="region of interest" description="Disordered" evidence="2">
    <location>
        <begin position="1210"/>
        <end position="1229"/>
    </location>
</feature>
<evidence type="ECO:0000256" key="1">
    <source>
        <dbReference type="PROSITE-ProRule" id="PRU00094"/>
    </source>
</evidence>
<dbReference type="PROSITE" id="PS50114">
    <property type="entry name" value="GATA_ZN_FINGER_2"/>
    <property type="match status" value="1"/>
</dbReference>
<feature type="compositionally biased region" description="Polar residues" evidence="2">
    <location>
        <begin position="1573"/>
        <end position="1582"/>
    </location>
</feature>
<dbReference type="EMBL" id="LFJN01000036">
    <property type="protein sequence ID" value="KPI35806.1"/>
    <property type="molecule type" value="Genomic_DNA"/>
</dbReference>
<dbReference type="GO" id="GO:0043565">
    <property type="term" value="F:sequence-specific DNA binding"/>
    <property type="evidence" value="ECO:0007669"/>
    <property type="project" value="InterPro"/>
</dbReference>
<organism evidence="5 6">
    <name type="scientific">Cyphellophora attinorum</name>
    <dbReference type="NCBI Taxonomy" id="1664694"/>
    <lineage>
        <taxon>Eukaryota</taxon>
        <taxon>Fungi</taxon>
        <taxon>Dikarya</taxon>
        <taxon>Ascomycota</taxon>
        <taxon>Pezizomycotina</taxon>
        <taxon>Eurotiomycetes</taxon>
        <taxon>Chaetothyriomycetidae</taxon>
        <taxon>Chaetothyriales</taxon>
        <taxon>Cyphellophoraceae</taxon>
        <taxon>Cyphellophora</taxon>
    </lineage>
</organism>
<feature type="domain" description="GATA-type" evidence="3">
    <location>
        <begin position="1644"/>
        <end position="1670"/>
    </location>
</feature>
<accession>A0A0N1GYH2</accession>
<feature type="region of interest" description="Disordered" evidence="2">
    <location>
        <begin position="987"/>
        <end position="1048"/>
    </location>
</feature>
<feature type="compositionally biased region" description="Low complexity" evidence="2">
    <location>
        <begin position="1862"/>
        <end position="1874"/>
    </location>
</feature>
<keyword evidence="6" id="KW-1185">Reference proteome</keyword>
<evidence type="ECO:0000259" key="3">
    <source>
        <dbReference type="PROSITE" id="PS50114"/>
    </source>
</evidence>
<dbReference type="CDD" id="cd02257">
    <property type="entry name" value="Peptidase_C19"/>
    <property type="match status" value="1"/>
</dbReference>
<dbReference type="STRING" id="1664694.A0A0N1GYH2"/>
<dbReference type="InterPro" id="IPR038765">
    <property type="entry name" value="Papain-like_cys_pep_sf"/>
</dbReference>
<dbReference type="InterPro" id="IPR028889">
    <property type="entry name" value="USP"/>
</dbReference>
<evidence type="ECO:0000313" key="6">
    <source>
        <dbReference type="Proteomes" id="UP000038010"/>
    </source>
</evidence>
<keyword evidence="1" id="KW-0479">Metal-binding</keyword>
<evidence type="ECO:0008006" key="7">
    <source>
        <dbReference type="Google" id="ProtNLM"/>
    </source>
</evidence>
<dbReference type="OrthoDB" id="3884955at2759"/>
<dbReference type="InterPro" id="IPR000679">
    <property type="entry name" value="Znf_GATA"/>
</dbReference>
<feature type="region of interest" description="Disordered" evidence="2">
    <location>
        <begin position="1555"/>
        <end position="1643"/>
    </location>
</feature>